<comment type="cofactor">
    <cofactor evidence="13">
        <name>Mg(2+)</name>
        <dbReference type="ChEBI" id="CHEBI:18420"/>
    </cofactor>
    <text evidence="13">Binds 2 magnesium ions per tetramer.</text>
</comment>
<keyword evidence="9 13" id="KW-0460">Magnesium</keyword>
<keyword evidence="4 13" id="KW-0963">Cytoplasm</keyword>
<sequence length="340" mass="38058">MTTLPPNLEEQLIALRQDAEQALAHLADTLTPTVALEQVEQLRVKYLGKKGQLAQVLGGMGKLAVGDRPRIGALANEVKEALQQALDQQRATLQTAQIQAQLAAETLDVTMPGVYAAQGRVHPLNSTIDQVLDIFMGLGYTVAQGPEMETDYYNFQALNFLPDHPARDMQDTLYLPDGNLLRTHTSNVQIRYMENNDPPVRIVAPGRCYRRDTVDATHSAVFHQVEILAVDEGLTFTDLKGTVKVFLEALFGEVPIRFRPSYFPFTEPSAEVDVQWKGRWLEVLGCGMVDPHVFKSVGYDPEIYTGFAAGFGVERLAMVLHQIDDIRRLYNSDLRFLRQF</sequence>
<dbReference type="InterPro" id="IPR006195">
    <property type="entry name" value="aa-tRNA-synth_II"/>
</dbReference>
<keyword evidence="8 13" id="KW-0067">ATP-binding</keyword>
<dbReference type="InterPro" id="IPR022911">
    <property type="entry name" value="Phe_tRNA_ligase_alpha1_bac"/>
</dbReference>
<dbReference type="InterPro" id="IPR010978">
    <property type="entry name" value="tRNA-bd_arm"/>
</dbReference>
<gene>
    <name evidence="13" type="primary">pheS</name>
    <name evidence="15" type="ORF">DO97_07815</name>
</gene>
<keyword evidence="5 13" id="KW-0436">Ligase</keyword>
<dbReference type="EC" id="6.1.1.20" evidence="13"/>
<evidence type="ECO:0000256" key="1">
    <source>
        <dbReference type="ARBA" id="ARBA00004496"/>
    </source>
</evidence>
<dbReference type="Pfam" id="PF01409">
    <property type="entry name" value="tRNA-synt_2d"/>
    <property type="match status" value="1"/>
</dbReference>
<evidence type="ECO:0000256" key="11">
    <source>
        <dbReference type="ARBA" id="ARBA00023146"/>
    </source>
</evidence>
<dbReference type="Pfam" id="PF02912">
    <property type="entry name" value="Phe_tRNA-synt_N"/>
    <property type="match status" value="1"/>
</dbReference>
<evidence type="ECO:0000256" key="13">
    <source>
        <dbReference type="HAMAP-Rule" id="MF_00281"/>
    </source>
</evidence>
<accession>A0A098TJS3</accession>
<keyword evidence="11 13" id="KW-0030">Aminoacyl-tRNA synthetase</keyword>
<proteinExistence type="inferred from homology"/>
<evidence type="ECO:0000256" key="5">
    <source>
        <dbReference type="ARBA" id="ARBA00022598"/>
    </source>
</evidence>
<evidence type="ECO:0000256" key="12">
    <source>
        <dbReference type="ARBA" id="ARBA00049255"/>
    </source>
</evidence>
<dbReference type="GO" id="GO:0000287">
    <property type="term" value="F:magnesium ion binding"/>
    <property type="evidence" value="ECO:0007669"/>
    <property type="project" value="UniProtKB-UniRule"/>
</dbReference>
<evidence type="ECO:0000256" key="7">
    <source>
        <dbReference type="ARBA" id="ARBA00022741"/>
    </source>
</evidence>
<evidence type="ECO:0000313" key="15">
    <source>
        <dbReference type="EMBL" id="KGF72570.1"/>
    </source>
</evidence>
<name>A0A098TJS3_9CYAN</name>
<comment type="catalytic activity">
    <reaction evidence="12 13">
        <text>tRNA(Phe) + L-phenylalanine + ATP = L-phenylalanyl-tRNA(Phe) + AMP + diphosphate + H(+)</text>
        <dbReference type="Rhea" id="RHEA:19413"/>
        <dbReference type="Rhea" id="RHEA-COMP:9668"/>
        <dbReference type="Rhea" id="RHEA-COMP:9699"/>
        <dbReference type="ChEBI" id="CHEBI:15378"/>
        <dbReference type="ChEBI" id="CHEBI:30616"/>
        <dbReference type="ChEBI" id="CHEBI:33019"/>
        <dbReference type="ChEBI" id="CHEBI:58095"/>
        <dbReference type="ChEBI" id="CHEBI:78442"/>
        <dbReference type="ChEBI" id="CHEBI:78531"/>
        <dbReference type="ChEBI" id="CHEBI:456215"/>
        <dbReference type="EC" id="6.1.1.20"/>
    </reaction>
</comment>
<dbReference type="InterPro" id="IPR045864">
    <property type="entry name" value="aa-tRNA-synth_II/BPL/LPL"/>
</dbReference>
<evidence type="ECO:0000256" key="2">
    <source>
        <dbReference type="ARBA" id="ARBA00010207"/>
    </source>
</evidence>
<dbReference type="InterPro" id="IPR002319">
    <property type="entry name" value="Phenylalanyl-tRNA_Synthase"/>
</dbReference>
<dbReference type="GO" id="GO:0004826">
    <property type="term" value="F:phenylalanine-tRNA ligase activity"/>
    <property type="evidence" value="ECO:0007669"/>
    <property type="project" value="UniProtKB-UniRule"/>
</dbReference>
<dbReference type="RefSeq" id="WP_036533488.1">
    <property type="nucleotide sequence ID" value="NZ_JJML01000024.1"/>
</dbReference>
<dbReference type="HAMAP" id="MF_00281">
    <property type="entry name" value="Phe_tRNA_synth_alpha1"/>
    <property type="match status" value="1"/>
</dbReference>
<evidence type="ECO:0000256" key="6">
    <source>
        <dbReference type="ARBA" id="ARBA00022723"/>
    </source>
</evidence>
<comment type="caution">
    <text evidence="15">The sequence shown here is derived from an EMBL/GenBank/DDBJ whole genome shotgun (WGS) entry which is preliminary data.</text>
</comment>
<organism evidence="15 16">
    <name type="scientific">Neosynechococcus sphagnicola sy1</name>
    <dbReference type="NCBI Taxonomy" id="1497020"/>
    <lineage>
        <taxon>Bacteria</taxon>
        <taxon>Bacillati</taxon>
        <taxon>Cyanobacteriota</taxon>
        <taxon>Cyanophyceae</taxon>
        <taxon>Neosynechococcales</taxon>
        <taxon>Neosynechococcaceae</taxon>
        <taxon>Neosynechococcus</taxon>
    </lineage>
</organism>
<dbReference type="PANTHER" id="PTHR11538">
    <property type="entry name" value="PHENYLALANYL-TRNA SYNTHETASE"/>
    <property type="match status" value="1"/>
</dbReference>
<evidence type="ECO:0000256" key="10">
    <source>
        <dbReference type="ARBA" id="ARBA00022917"/>
    </source>
</evidence>
<dbReference type="FunFam" id="3.30.930.10:FF:000003">
    <property type="entry name" value="Phenylalanine--tRNA ligase alpha subunit"/>
    <property type="match status" value="1"/>
</dbReference>
<dbReference type="PROSITE" id="PS50862">
    <property type="entry name" value="AA_TRNA_LIGASE_II"/>
    <property type="match status" value="1"/>
</dbReference>
<dbReference type="GO" id="GO:0005737">
    <property type="term" value="C:cytoplasm"/>
    <property type="evidence" value="ECO:0007669"/>
    <property type="project" value="UniProtKB-SubCell"/>
</dbReference>
<dbReference type="EMBL" id="JJML01000024">
    <property type="protein sequence ID" value="KGF72570.1"/>
    <property type="molecule type" value="Genomic_DNA"/>
</dbReference>
<reference evidence="15 16" key="1">
    <citation type="journal article" date="2014" name="Mol. Ecol.">
        <title>Evolution of Synechococcus.</title>
        <authorList>
            <person name="Dvorak P."/>
            <person name="Casamatta D."/>
            <person name="Hasler P."/>
            <person name="Poulickova A."/>
            <person name="Ondrej V."/>
            <person name="Sanges R."/>
        </authorList>
    </citation>
    <scope>NUCLEOTIDE SEQUENCE [LARGE SCALE GENOMIC DNA]</scope>
    <source>
        <strain evidence="15 16">CAUP A 1101</strain>
    </source>
</reference>
<evidence type="ECO:0000256" key="3">
    <source>
        <dbReference type="ARBA" id="ARBA00011209"/>
    </source>
</evidence>
<evidence type="ECO:0000256" key="4">
    <source>
        <dbReference type="ARBA" id="ARBA00022490"/>
    </source>
</evidence>
<feature type="binding site" evidence="13">
    <location>
        <position position="267"/>
    </location>
    <ligand>
        <name>Mg(2+)</name>
        <dbReference type="ChEBI" id="CHEBI:18420"/>
        <note>shared with beta subunit</note>
    </ligand>
</feature>
<dbReference type="STRING" id="1497020.DO97_07815"/>
<dbReference type="GO" id="GO:0006432">
    <property type="term" value="P:phenylalanyl-tRNA aminoacylation"/>
    <property type="evidence" value="ECO:0007669"/>
    <property type="project" value="UniProtKB-UniRule"/>
</dbReference>
<evidence type="ECO:0000259" key="14">
    <source>
        <dbReference type="PROSITE" id="PS50862"/>
    </source>
</evidence>
<comment type="subcellular location">
    <subcellularLocation>
        <location evidence="1 13">Cytoplasm</location>
    </subcellularLocation>
</comment>
<dbReference type="Gene3D" id="3.30.930.10">
    <property type="entry name" value="Bira Bifunctional Protein, Domain 2"/>
    <property type="match status" value="1"/>
</dbReference>
<evidence type="ECO:0000256" key="8">
    <source>
        <dbReference type="ARBA" id="ARBA00022840"/>
    </source>
</evidence>
<dbReference type="Proteomes" id="UP000030170">
    <property type="component" value="Unassembled WGS sequence"/>
</dbReference>
<dbReference type="AlphaFoldDB" id="A0A098TJS3"/>
<keyword evidence="7 13" id="KW-0547">Nucleotide-binding</keyword>
<dbReference type="InterPro" id="IPR004529">
    <property type="entry name" value="Phe-tRNA-synth_IIc_asu"/>
</dbReference>
<comment type="subunit">
    <text evidence="3 13">Tetramer of two alpha and two beta subunits.</text>
</comment>
<comment type="similarity">
    <text evidence="2 13">Belongs to the class-II aminoacyl-tRNA synthetase family. Phe-tRNA synthetase alpha subunit type 1 subfamily.</text>
</comment>
<dbReference type="SUPFAM" id="SSF46589">
    <property type="entry name" value="tRNA-binding arm"/>
    <property type="match status" value="1"/>
</dbReference>
<dbReference type="NCBIfam" id="TIGR00468">
    <property type="entry name" value="pheS"/>
    <property type="match status" value="1"/>
</dbReference>
<feature type="domain" description="Aminoacyl-transfer RNA synthetases class-II family profile" evidence="14">
    <location>
        <begin position="133"/>
        <end position="339"/>
    </location>
</feature>
<dbReference type="CDD" id="cd00496">
    <property type="entry name" value="PheRS_alpha_core"/>
    <property type="match status" value="1"/>
</dbReference>
<evidence type="ECO:0000313" key="16">
    <source>
        <dbReference type="Proteomes" id="UP000030170"/>
    </source>
</evidence>
<dbReference type="GO" id="GO:0005524">
    <property type="term" value="F:ATP binding"/>
    <property type="evidence" value="ECO:0007669"/>
    <property type="project" value="UniProtKB-UniRule"/>
</dbReference>
<dbReference type="InterPro" id="IPR004188">
    <property type="entry name" value="Phe-tRNA_ligase_II_N"/>
</dbReference>
<keyword evidence="16" id="KW-1185">Reference proteome</keyword>
<evidence type="ECO:0000256" key="9">
    <source>
        <dbReference type="ARBA" id="ARBA00022842"/>
    </source>
</evidence>
<dbReference type="PANTHER" id="PTHR11538:SF41">
    <property type="entry name" value="PHENYLALANINE--TRNA LIGASE, MITOCHONDRIAL"/>
    <property type="match status" value="1"/>
</dbReference>
<protein>
    <recommendedName>
        <fullName evidence="13">Phenylalanine--tRNA ligase alpha subunit</fullName>
        <ecNumber evidence="13">6.1.1.20</ecNumber>
    </recommendedName>
    <alternativeName>
        <fullName evidence="13">Phenylalanyl-tRNA synthetase alpha subunit</fullName>
        <shortName evidence="13">PheRS</shortName>
    </alternativeName>
</protein>
<keyword evidence="6 13" id="KW-0479">Metal-binding</keyword>
<dbReference type="GO" id="GO:0000049">
    <property type="term" value="F:tRNA binding"/>
    <property type="evidence" value="ECO:0007669"/>
    <property type="project" value="InterPro"/>
</dbReference>
<keyword evidence="10 13" id="KW-0648">Protein biosynthesis</keyword>
<dbReference type="SUPFAM" id="SSF55681">
    <property type="entry name" value="Class II aaRS and biotin synthetases"/>
    <property type="match status" value="1"/>
</dbReference>